<dbReference type="PROSITE" id="PS50235">
    <property type="entry name" value="USP_3"/>
    <property type="match status" value="1"/>
</dbReference>
<keyword evidence="5 7" id="KW-0378">Hydrolase</keyword>
<dbReference type="GO" id="GO:1904293">
    <property type="term" value="P:negative regulation of ERAD pathway"/>
    <property type="evidence" value="ECO:0000318"/>
    <property type="project" value="GO_Central"/>
</dbReference>
<dbReference type="SUPFAM" id="SSF54236">
    <property type="entry name" value="Ubiquitin-like"/>
    <property type="match status" value="1"/>
</dbReference>
<dbReference type="PROSITE" id="PS50053">
    <property type="entry name" value="UBIQUITIN_2"/>
    <property type="match status" value="1"/>
</dbReference>
<evidence type="ECO:0000256" key="5">
    <source>
        <dbReference type="ARBA" id="ARBA00022801"/>
    </source>
</evidence>
<dbReference type="PANTHER" id="PTHR43982">
    <property type="entry name" value="UBIQUITIN CARBOXYL-TERMINAL HYDROLASE"/>
    <property type="match status" value="1"/>
</dbReference>
<evidence type="ECO:0000256" key="4">
    <source>
        <dbReference type="ARBA" id="ARBA00022786"/>
    </source>
</evidence>
<proteinExistence type="inferred from homology"/>
<evidence type="ECO:0000259" key="8">
    <source>
        <dbReference type="PROSITE" id="PS50053"/>
    </source>
</evidence>
<dbReference type="Gene3D" id="3.10.20.90">
    <property type="entry name" value="Phosphatidylinositol 3-kinase Catalytic Subunit, Chain A, domain 1"/>
    <property type="match status" value="1"/>
</dbReference>
<dbReference type="EnsemblMetazoa" id="XM_030983131">
    <property type="protein sequence ID" value="XP_030838991"/>
    <property type="gene ID" value="LOC581896"/>
</dbReference>
<dbReference type="OMA" id="FKSDAEY"/>
<comment type="catalytic activity">
    <reaction evidence="1 7">
        <text>Thiol-dependent hydrolysis of ester, thioester, amide, peptide and isopeptide bonds formed by the C-terminal Gly of ubiquitin (a 76-residue protein attached to proteins as an intracellular targeting signal).</text>
        <dbReference type="EC" id="3.4.19.12"/>
    </reaction>
</comment>
<dbReference type="GeneID" id="581896"/>
<dbReference type="CTD" id="9097"/>
<evidence type="ECO:0000256" key="3">
    <source>
        <dbReference type="ARBA" id="ARBA00022670"/>
    </source>
</evidence>
<dbReference type="CDD" id="cd02657">
    <property type="entry name" value="Peptidase_C19A"/>
    <property type="match status" value="1"/>
</dbReference>
<dbReference type="InterPro" id="IPR038765">
    <property type="entry name" value="Papain-like_cys_pep_sf"/>
</dbReference>
<name>A0A7M7NQB2_STRPU</name>
<evidence type="ECO:0000256" key="1">
    <source>
        <dbReference type="ARBA" id="ARBA00000707"/>
    </source>
</evidence>
<accession>A0A7M7NQB2</accession>
<protein>
    <recommendedName>
        <fullName evidence="7">Ubiquitin carboxyl-terminal hydrolase</fullName>
        <ecNumber evidence="7">3.4.19.12</ecNumber>
    </recommendedName>
</protein>
<dbReference type="GO" id="GO:0016579">
    <property type="term" value="P:protein deubiquitination"/>
    <property type="evidence" value="ECO:0007669"/>
    <property type="project" value="InterPro"/>
</dbReference>
<dbReference type="PROSITE" id="PS00972">
    <property type="entry name" value="USP_1"/>
    <property type="match status" value="1"/>
</dbReference>
<evidence type="ECO:0000259" key="9">
    <source>
        <dbReference type="PROSITE" id="PS50235"/>
    </source>
</evidence>
<dbReference type="Gene3D" id="3.90.70.10">
    <property type="entry name" value="Cysteine proteinases"/>
    <property type="match status" value="1"/>
</dbReference>
<dbReference type="SUPFAM" id="SSF54001">
    <property type="entry name" value="Cysteine proteinases"/>
    <property type="match status" value="1"/>
</dbReference>
<dbReference type="InterPro" id="IPR000626">
    <property type="entry name" value="Ubiquitin-like_dom"/>
</dbReference>
<dbReference type="AlphaFoldDB" id="A0A7M7NQB2"/>
<dbReference type="GO" id="GO:0043161">
    <property type="term" value="P:proteasome-mediated ubiquitin-dependent protein catabolic process"/>
    <property type="evidence" value="ECO:0007669"/>
    <property type="project" value="InterPro"/>
</dbReference>
<keyword evidence="3 7" id="KW-0645">Protease</keyword>
<dbReference type="RefSeq" id="XP_030838991.1">
    <property type="nucleotide sequence ID" value="XM_030983131.1"/>
</dbReference>
<feature type="domain" description="Ubiquitin-like" evidence="8">
    <location>
        <begin position="4"/>
        <end position="72"/>
    </location>
</feature>
<dbReference type="PANTHER" id="PTHR43982:SF1">
    <property type="entry name" value="UBIQUITIN CARBOXYL-TERMINAL HYDROLASE 14"/>
    <property type="match status" value="1"/>
</dbReference>
<dbReference type="GO" id="GO:0070628">
    <property type="term" value="F:proteasome binding"/>
    <property type="evidence" value="ECO:0000318"/>
    <property type="project" value="GO_Central"/>
</dbReference>
<comment type="similarity">
    <text evidence="2">Belongs to the peptidase C19 family. USP14/UBP6 subfamily.</text>
</comment>
<dbReference type="Proteomes" id="UP000007110">
    <property type="component" value="Unassembled WGS sequence"/>
</dbReference>
<dbReference type="InterPro" id="IPR001394">
    <property type="entry name" value="Peptidase_C19_UCH"/>
</dbReference>
<dbReference type="Pfam" id="PF00443">
    <property type="entry name" value="UCH"/>
    <property type="match status" value="1"/>
</dbReference>
<feature type="domain" description="USP" evidence="9">
    <location>
        <begin position="105"/>
        <end position="494"/>
    </location>
</feature>
<keyword evidence="6 7" id="KW-0788">Thiol protease</keyword>
<dbReference type="InterPro" id="IPR018200">
    <property type="entry name" value="USP_CS"/>
</dbReference>
<organism evidence="10 11">
    <name type="scientific">Strongylocentrotus purpuratus</name>
    <name type="common">Purple sea urchin</name>
    <dbReference type="NCBI Taxonomy" id="7668"/>
    <lineage>
        <taxon>Eukaryota</taxon>
        <taxon>Metazoa</taxon>
        <taxon>Echinodermata</taxon>
        <taxon>Eleutherozoa</taxon>
        <taxon>Echinozoa</taxon>
        <taxon>Echinoidea</taxon>
        <taxon>Euechinoidea</taxon>
        <taxon>Echinacea</taxon>
        <taxon>Camarodonta</taxon>
        <taxon>Echinidea</taxon>
        <taxon>Strongylocentrotidae</taxon>
        <taxon>Strongylocentrotus</taxon>
    </lineage>
</organism>
<dbReference type="InterPro" id="IPR028889">
    <property type="entry name" value="USP"/>
</dbReference>
<reference evidence="10" key="2">
    <citation type="submission" date="2021-01" db="UniProtKB">
        <authorList>
            <consortium name="EnsemblMetazoa"/>
        </authorList>
    </citation>
    <scope>IDENTIFICATION</scope>
</reference>
<dbReference type="PROSITE" id="PS00973">
    <property type="entry name" value="USP_2"/>
    <property type="match status" value="1"/>
</dbReference>
<dbReference type="OrthoDB" id="333239at2759"/>
<dbReference type="EC" id="3.4.19.12" evidence="7"/>
<evidence type="ECO:0000313" key="10">
    <source>
        <dbReference type="EnsemblMetazoa" id="XP_030838991"/>
    </source>
</evidence>
<evidence type="ECO:0000313" key="11">
    <source>
        <dbReference type="Proteomes" id="UP000007110"/>
    </source>
</evidence>
<dbReference type="KEGG" id="spu:581896"/>
<keyword evidence="4 7" id="KW-0833">Ubl conjugation pathway</keyword>
<dbReference type="InParanoid" id="A0A7M7NQB2"/>
<dbReference type="InterPro" id="IPR029071">
    <property type="entry name" value="Ubiquitin-like_domsf"/>
</dbReference>
<dbReference type="SMART" id="SM00213">
    <property type="entry name" value="UBQ"/>
    <property type="match status" value="1"/>
</dbReference>
<keyword evidence="11" id="KW-1185">Reference proteome</keyword>
<sequence length="516" mass="58376">MPSYKINVKWGKEKFSDITCNTEETPEVLKAQMFALSGVYPQRQKIMLKGQVLKDDEWGNFKLKEGVTLLMMGSAETLPEAPQEKTVFVEDMTEEELATAMELPCGLTNLGNTCYLNATLQCLRSVPDLREQLRSYQGNMNMAIAASAPAESMTVAIKDLYTVMDKKSEAFPPIILLQLLHLAFPHFAEKSEHGGFQQQDANECWIQLVRLLQQKLPAVKPSDSIPAVEGAPAAAGAVAKRTFVDQYFGCEFESMLKCIESEEEPPVKSKETFYQLSCFITQEVKYLHTGLKNRLQESLVKSSPTLNRDAQYLKESKISRLPGYLIVQFVRFYYKEKEAISAKILKDIKYPMTLDTYELCSPELQEKLVPVRDKFKEMEDRNLELAQKAKDAAKGGNKSAAVTTEPKKDVKYLPYDFPDDIGCNNSGYYELQAVLTHQGRSSSSGHYVAWVKKIRDEWIKFDDDKVTPVHSEDILKLSGGGDWHCAYVVVYGPKRLEEMPPETKKAEEKSEDVPME</sequence>
<evidence type="ECO:0000256" key="2">
    <source>
        <dbReference type="ARBA" id="ARBA00008739"/>
    </source>
</evidence>
<evidence type="ECO:0000256" key="6">
    <source>
        <dbReference type="ARBA" id="ARBA00022807"/>
    </source>
</evidence>
<evidence type="ECO:0000256" key="7">
    <source>
        <dbReference type="RuleBase" id="RU366025"/>
    </source>
</evidence>
<dbReference type="GO" id="GO:0004843">
    <property type="term" value="F:cysteine-type deubiquitinase activity"/>
    <property type="evidence" value="ECO:0000318"/>
    <property type="project" value="GO_Central"/>
</dbReference>
<reference evidence="11" key="1">
    <citation type="submission" date="2015-02" db="EMBL/GenBank/DDBJ databases">
        <title>Genome sequencing for Strongylocentrotus purpuratus.</title>
        <authorList>
            <person name="Murali S."/>
            <person name="Liu Y."/>
            <person name="Vee V."/>
            <person name="English A."/>
            <person name="Wang M."/>
            <person name="Skinner E."/>
            <person name="Han Y."/>
            <person name="Muzny D.M."/>
            <person name="Worley K.C."/>
            <person name="Gibbs R.A."/>
        </authorList>
    </citation>
    <scope>NUCLEOTIDE SEQUENCE</scope>
</reference>
<dbReference type="FunFam" id="3.90.70.10:FF:000032">
    <property type="entry name" value="Ubiquitin carboxyl-terminal hydrolase 14"/>
    <property type="match status" value="1"/>
</dbReference>
<dbReference type="InterPro" id="IPR044635">
    <property type="entry name" value="UBP14-like"/>
</dbReference>
<dbReference type="CDD" id="cd16104">
    <property type="entry name" value="Ubl_USP14_like"/>
    <property type="match status" value="1"/>
</dbReference>